<feature type="chain" id="PRO_5020035140" evidence="1">
    <location>
        <begin position="23"/>
        <end position="92"/>
    </location>
</feature>
<evidence type="ECO:0000256" key="1">
    <source>
        <dbReference type="SAM" id="SignalP"/>
    </source>
</evidence>
<protein>
    <submittedName>
        <fullName evidence="2">Uncharacterized protein</fullName>
    </submittedName>
</protein>
<sequence length="92" mass="9902">MANKYVALLLVVCLITAASVDAQETQQPCFEHCVSFDCGENPSNFCKFLCGFGCSAAGMSTNLVESHGVWAEGPESSLAEAPQFSRKVQAHW</sequence>
<dbReference type="OrthoDB" id="10347128at2759"/>
<dbReference type="Gramene" id="Vigun07g238200.1.v1.2">
    <property type="protein sequence ID" value="Vigun07g238200.1.v1.2"/>
    <property type="gene ID" value="Vigun07g238200.v1.2"/>
</dbReference>
<reference evidence="2 3" key="1">
    <citation type="submission" date="2019-04" db="EMBL/GenBank/DDBJ databases">
        <title>An improved genome assembly and genetic linkage map for asparagus bean, Vigna unguiculata ssp. sesquipedialis.</title>
        <authorList>
            <person name="Xia Q."/>
            <person name="Zhang R."/>
            <person name="Dong Y."/>
        </authorList>
    </citation>
    <scope>NUCLEOTIDE SEQUENCE [LARGE SCALE GENOMIC DNA]</scope>
    <source>
        <tissue evidence="2">Leaf</tissue>
    </source>
</reference>
<feature type="signal peptide" evidence="1">
    <location>
        <begin position="1"/>
        <end position="22"/>
    </location>
</feature>
<name>A0A4D6N3G6_VIGUN</name>
<dbReference type="EMBL" id="CP039353">
    <property type="protein sequence ID" value="QCE08323.1"/>
    <property type="molecule type" value="Genomic_DNA"/>
</dbReference>
<gene>
    <name evidence="2" type="ORF">DEO72_LG9g3352</name>
</gene>
<keyword evidence="1" id="KW-0732">Signal</keyword>
<evidence type="ECO:0000313" key="2">
    <source>
        <dbReference type="EMBL" id="QCE08323.1"/>
    </source>
</evidence>
<dbReference type="Proteomes" id="UP000501690">
    <property type="component" value="Linkage Group LG9"/>
</dbReference>
<organism evidence="2 3">
    <name type="scientific">Vigna unguiculata</name>
    <name type="common">Cowpea</name>
    <dbReference type="NCBI Taxonomy" id="3917"/>
    <lineage>
        <taxon>Eukaryota</taxon>
        <taxon>Viridiplantae</taxon>
        <taxon>Streptophyta</taxon>
        <taxon>Embryophyta</taxon>
        <taxon>Tracheophyta</taxon>
        <taxon>Spermatophyta</taxon>
        <taxon>Magnoliopsida</taxon>
        <taxon>eudicotyledons</taxon>
        <taxon>Gunneridae</taxon>
        <taxon>Pentapetalae</taxon>
        <taxon>rosids</taxon>
        <taxon>fabids</taxon>
        <taxon>Fabales</taxon>
        <taxon>Fabaceae</taxon>
        <taxon>Papilionoideae</taxon>
        <taxon>50 kb inversion clade</taxon>
        <taxon>NPAAA clade</taxon>
        <taxon>indigoferoid/millettioid clade</taxon>
        <taxon>Phaseoleae</taxon>
        <taxon>Vigna</taxon>
    </lineage>
</organism>
<proteinExistence type="predicted"/>
<keyword evidence="3" id="KW-1185">Reference proteome</keyword>
<accession>A0A4D6N3G6</accession>
<evidence type="ECO:0000313" key="3">
    <source>
        <dbReference type="Proteomes" id="UP000501690"/>
    </source>
</evidence>
<dbReference type="AlphaFoldDB" id="A0A4D6N3G6"/>